<dbReference type="PANTHER" id="PTHR38431:SF1">
    <property type="entry name" value="BLL2305 PROTEIN"/>
    <property type="match status" value="1"/>
</dbReference>
<dbReference type="AlphaFoldDB" id="A0A7J0BDH9"/>
<dbReference type="SUPFAM" id="SSF46955">
    <property type="entry name" value="Putative DNA-binding domain"/>
    <property type="match status" value="1"/>
</dbReference>
<keyword evidence="3" id="KW-0238">DNA-binding</keyword>
<reference evidence="3 4" key="1">
    <citation type="submission" date="2020-05" db="EMBL/GenBank/DDBJ databases">
        <title>Draft genome sequence of Desulfovibrio sp. strain HN2T.</title>
        <authorList>
            <person name="Ueno A."/>
            <person name="Tamazawa S."/>
            <person name="Tamamura S."/>
            <person name="Murakami T."/>
            <person name="Kiyama T."/>
            <person name="Inomata H."/>
            <person name="Amano Y."/>
            <person name="Miyakawa K."/>
            <person name="Tamaki H."/>
            <person name="Naganuma T."/>
            <person name="Kaneko K."/>
        </authorList>
    </citation>
    <scope>NUCLEOTIDE SEQUENCE [LARGE SCALE GENOMIC DNA]</scope>
    <source>
        <strain evidence="3 4">HN2</strain>
    </source>
</reference>
<dbReference type="RefSeq" id="WP_174403434.1">
    <property type="nucleotide sequence ID" value="NZ_BLVO01000001.1"/>
</dbReference>
<dbReference type="Pfam" id="PF12727">
    <property type="entry name" value="PBP_like"/>
    <property type="match status" value="1"/>
</dbReference>
<dbReference type="InterPro" id="IPR010093">
    <property type="entry name" value="SinI_DNA-bd"/>
</dbReference>
<dbReference type="InterPro" id="IPR036388">
    <property type="entry name" value="WH-like_DNA-bd_sf"/>
</dbReference>
<dbReference type="InterPro" id="IPR041657">
    <property type="entry name" value="HTH_17"/>
</dbReference>
<evidence type="ECO:0000313" key="4">
    <source>
        <dbReference type="Proteomes" id="UP000503840"/>
    </source>
</evidence>
<evidence type="ECO:0000259" key="1">
    <source>
        <dbReference type="Pfam" id="PF12727"/>
    </source>
</evidence>
<keyword evidence="4" id="KW-1185">Reference proteome</keyword>
<name>A0A7J0BDH9_9BACT</name>
<dbReference type="SUPFAM" id="SSF53850">
    <property type="entry name" value="Periplasmic binding protein-like II"/>
    <property type="match status" value="1"/>
</dbReference>
<dbReference type="InterPro" id="IPR009061">
    <property type="entry name" value="DNA-bd_dom_put_sf"/>
</dbReference>
<dbReference type="EMBL" id="BLVO01000001">
    <property type="protein sequence ID" value="GFM31727.1"/>
    <property type="molecule type" value="Genomic_DNA"/>
</dbReference>
<dbReference type="Proteomes" id="UP000503840">
    <property type="component" value="Unassembled WGS sequence"/>
</dbReference>
<accession>A0A7J0BDH9</accession>
<feature type="domain" description="PBP" evidence="1">
    <location>
        <begin position="88"/>
        <end position="274"/>
    </location>
</feature>
<gene>
    <name evidence="3" type="ORF">DSM101010T_00920</name>
</gene>
<dbReference type="Gene3D" id="1.10.10.10">
    <property type="entry name" value="Winged helix-like DNA-binding domain superfamily/Winged helix DNA-binding domain"/>
    <property type="match status" value="1"/>
</dbReference>
<proteinExistence type="predicted"/>
<dbReference type="Pfam" id="PF12728">
    <property type="entry name" value="HTH_17"/>
    <property type="match status" value="1"/>
</dbReference>
<evidence type="ECO:0000259" key="2">
    <source>
        <dbReference type="Pfam" id="PF12728"/>
    </source>
</evidence>
<sequence>MKHLLSTKEVAKYLGVNEKMVYALISEKGLPATKATGKWLFPSHLVEQWIESRTMNYPRRMESAAVEGEVLVVAGSNDILLDRMLKVFMERHSDYLAAFCNLGSLGGLKAVRRGQCHIATSHLMENAEGEYNFAAAAQELDEKPAVVNFCYREQGFVVAKGNPRSVAGAADITQGRLTVVNRPLGTGTRLLFDTLLTQAGADPHTVKGYENEAGRHMDVGIEVLAGRADTGMAIRTVAARLDLGFVPVQWERFDLIIPKEHFFDKPVQLFLGLLNEPEFHKAAEELEGYDTSRSGRVVYPGEAVKP</sequence>
<comment type="caution">
    <text evidence="3">The sequence shown here is derived from an EMBL/GenBank/DDBJ whole genome shotgun (WGS) entry which is preliminary data.</text>
</comment>
<dbReference type="PANTHER" id="PTHR38431">
    <property type="entry name" value="BLL2305 PROTEIN"/>
    <property type="match status" value="1"/>
</dbReference>
<evidence type="ECO:0000313" key="3">
    <source>
        <dbReference type="EMBL" id="GFM31727.1"/>
    </source>
</evidence>
<feature type="domain" description="Helix-turn-helix" evidence="2">
    <location>
        <begin position="4"/>
        <end position="53"/>
    </location>
</feature>
<protein>
    <submittedName>
        <fullName evidence="3">DNA-binding protein</fullName>
    </submittedName>
</protein>
<dbReference type="InterPro" id="IPR024370">
    <property type="entry name" value="PBP_domain"/>
</dbReference>
<dbReference type="NCBIfam" id="TIGR01764">
    <property type="entry name" value="excise"/>
    <property type="match status" value="1"/>
</dbReference>
<organism evidence="3 4">
    <name type="scientific">Desulfovibrio subterraneus</name>
    <dbReference type="NCBI Taxonomy" id="2718620"/>
    <lineage>
        <taxon>Bacteria</taxon>
        <taxon>Pseudomonadati</taxon>
        <taxon>Thermodesulfobacteriota</taxon>
        <taxon>Desulfovibrionia</taxon>
        <taxon>Desulfovibrionales</taxon>
        <taxon>Desulfovibrionaceae</taxon>
        <taxon>Desulfovibrio</taxon>
    </lineage>
</organism>
<dbReference type="GO" id="GO:0003677">
    <property type="term" value="F:DNA binding"/>
    <property type="evidence" value="ECO:0007669"/>
    <property type="project" value="UniProtKB-KW"/>
</dbReference>